<proteinExistence type="inferred from homology"/>
<dbReference type="InterPro" id="IPR000223">
    <property type="entry name" value="Pept_S26A_signal_pept_1"/>
</dbReference>
<organism evidence="5">
    <name type="scientific">hydrothermal vent metagenome</name>
    <dbReference type="NCBI Taxonomy" id="652676"/>
    <lineage>
        <taxon>unclassified sequences</taxon>
        <taxon>metagenomes</taxon>
        <taxon>ecological metagenomes</taxon>
    </lineage>
</organism>
<dbReference type="GO" id="GO:0004252">
    <property type="term" value="F:serine-type endopeptidase activity"/>
    <property type="evidence" value="ECO:0007669"/>
    <property type="project" value="InterPro"/>
</dbReference>
<evidence type="ECO:0000256" key="3">
    <source>
        <dbReference type="ARBA" id="ARBA00022801"/>
    </source>
</evidence>
<dbReference type="InterPro" id="IPR036286">
    <property type="entry name" value="LexA/Signal_pep-like_sf"/>
</dbReference>
<dbReference type="SUPFAM" id="SSF51306">
    <property type="entry name" value="LexA/Signal peptidase"/>
    <property type="match status" value="1"/>
</dbReference>
<dbReference type="GO" id="GO:0016020">
    <property type="term" value="C:membrane"/>
    <property type="evidence" value="ECO:0007669"/>
    <property type="project" value="InterPro"/>
</dbReference>
<dbReference type="InterPro" id="IPR019533">
    <property type="entry name" value="Peptidase_S26"/>
</dbReference>
<protein>
    <submittedName>
        <fullName evidence="5">Signal peptidase I</fullName>
        <ecNumber evidence="5">3.4.21.89</ecNumber>
    </submittedName>
</protein>
<dbReference type="PANTHER" id="PTHR43390:SF1">
    <property type="entry name" value="CHLOROPLAST PROCESSING PEPTIDASE"/>
    <property type="match status" value="1"/>
</dbReference>
<evidence type="ECO:0000256" key="2">
    <source>
        <dbReference type="ARBA" id="ARBA00022670"/>
    </source>
</evidence>
<dbReference type="PANTHER" id="PTHR43390">
    <property type="entry name" value="SIGNAL PEPTIDASE I"/>
    <property type="match status" value="1"/>
</dbReference>
<accession>A0A3B1CFH7</accession>
<gene>
    <name evidence="5" type="ORF">MNBD_NITROSPINAE01-1841</name>
</gene>
<evidence type="ECO:0000259" key="4">
    <source>
        <dbReference type="Pfam" id="PF10502"/>
    </source>
</evidence>
<sequence length="213" mass="23325">MHINKVGTVFKEVARAVVAALVIVAIMKGSMVEANQIVSSSMLPTLLEGDFILVNKLKYGFSLPFTHKKLLSWGTPERGDVVTFFPPSGGEKVFIKRIVAIEGDTVKIANSMLYINGREIETFKSASDSSLFREFMGDKGYSVVKHNPDYSFGPVTVPVGDVFAVGDNRDLSHDSRAFGPLPIKNIEGKAEFIYFTKTISSGVANLKRIGNFL</sequence>
<dbReference type="PROSITE" id="PS00501">
    <property type="entry name" value="SPASE_I_1"/>
    <property type="match status" value="1"/>
</dbReference>
<dbReference type="PRINTS" id="PR00727">
    <property type="entry name" value="LEADERPTASE"/>
</dbReference>
<dbReference type="Gene3D" id="2.10.109.10">
    <property type="entry name" value="Umud Fragment, subunit A"/>
    <property type="match status" value="1"/>
</dbReference>
<dbReference type="Pfam" id="PF10502">
    <property type="entry name" value="Peptidase_S26"/>
    <property type="match status" value="1"/>
</dbReference>
<dbReference type="CDD" id="cd06530">
    <property type="entry name" value="S26_SPase_I"/>
    <property type="match status" value="1"/>
</dbReference>
<evidence type="ECO:0000256" key="1">
    <source>
        <dbReference type="ARBA" id="ARBA00009370"/>
    </source>
</evidence>
<dbReference type="NCBIfam" id="TIGR02227">
    <property type="entry name" value="sigpep_I_bact"/>
    <property type="match status" value="1"/>
</dbReference>
<keyword evidence="2" id="KW-0645">Protease</keyword>
<dbReference type="GO" id="GO:0006465">
    <property type="term" value="P:signal peptide processing"/>
    <property type="evidence" value="ECO:0007669"/>
    <property type="project" value="InterPro"/>
</dbReference>
<keyword evidence="3 5" id="KW-0378">Hydrolase</keyword>
<reference evidence="5" key="1">
    <citation type="submission" date="2018-06" db="EMBL/GenBank/DDBJ databases">
        <authorList>
            <person name="Zhirakovskaya E."/>
        </authorList>
    </citation>
    <scope>NUCLEOTIDE SEQUENCE</scope>
</reference>
<comment type="similarity">
    <text evidence="1">Belongs to the peptidase S26 family.</text>
</comment>
<name>A0A3B1CFH7_9ZZZZ</name>
<dbReference type="AlphaFoldDB" id="A0A3B1CFH7"/>
<evidence type="ECO:0000313" key="5">
    <source>
        <dbReference type="EMBL" id="VAX15547.1"/>
    </source>
</evidence>
<dbReference type="EC" id="3.4.21.89" evidence="5"/>
<feature type="domain" description="Peptidase S26" evidence="4">
    <location>
        <begin position="11"/>
        <end position="195"/>
    </location>
</feature>
<dbReference type="EMBL" id="UOGC01000012">
    <property type="protein sequence ID" value="VAX15547.1"/>
    <property type="molecule type" value="Genomic_DNA"/>
</dbReference>
<dbReference type="InterPro" id="IPR019756">
    <property type="entry name" value="Pept_S26A_signal_pept_1_Ser-AS"/>
</dbReference>
<dbReference type="GO" id="GO:0009003">
    <property type="term" value="F:signal peptidase activity"/>
    <property type="evidence" value="ECO:0007669"/>
    <property type="project" value="UniProtKB-EC"/>
</dbReference>